<feature type="non-terminal residue" evidence="3">
    <location>
        <position position="1"/>
    </location>
</feature>
<reference evidence="3" key="1">
    <citation type="submission" date="2020-01" db="EMBL/GenBank/DDBJ databases">
        <title>Whole-genome analyses of novel actinobacteria.</title>
        <authorList>
            <person name="Sahin N."/>
        </authorList>
    </citation>
    <scope>NUCLEOTIDE SEQUENCE</scope>
    <source>
        <strain evidence="3">YC537</strain>
    </source>
</reference>
<organism evidence="3 4">
    <name type="scientific">Streptomyces boluensis</name>
    <dbReference type="NCBI Taxonomy" id="1775135"/>
    <lineage>
        <taxon>Bacteria</taxon>
        <taxon>Bacillati</taxon>
        <taxon>Actinomycetota</taxon>
        <taxon>Actinomycetes</taxon>
        <taxon>Kitasatosporales</taxon>
        <taxon>Streptomycetaceae</taxon>
        <taxon>Streptomyces</taxon>
    </lineage>
</organism>
<feature type="compositionally biased region" description="Basic and acidic residues" evidence="1">
    <location>
        <begin position="168"/>
        <end position="184"/>
    </location>
</feature>
<sequence>VWWVGTRNTVVYGLMAFATPAIDQAAKHAGMGWAPVVGTPLILIGIFGIIGTLRSIFAAVFITRGCSRTLAHYSFDTFIPQVTKVDGAEATKGRPKNMTLTLHTADGHESPLMRINPLPRRGPWRNPWPEDIDNGLYIAGDPHFAVVGYVPSSGVFLFMQPEDWDGTADERRQADPERARRAADAEINQRIL</sequence>
<feature type="region of interest" description="Disordered" evidence="1">
    <location>
        <begin position="167"/>
        <end position="192"/>
    </location>
</feature>
<name>A0A964USQ2_9ACTN</name>
<dbReference type="AlphaFoldDB" id="A0A964USQ2"/>
<evidence type="ECO:0000256" key="2">
    <source>
        <dbReference type="SAM" id="Phobius"/>
    </source>
</evidence>
<proteinExistence type="predicted"/>
<dbReference type="OrthoDB" id="4211434at2"/>
<keyword evidence="2" id="KW-0472">Membrane</keyword>
<dbReference type="RefSeq" id="WP_161700511.1">
    <property type="nucleotide sequence ID" value="NZ_JAAAHS010000186.1"/>
</dbReference>
<evidence type="ECO:0000313" key="3">
    <source>
        <dbReference type="EMBL" id="NBE54057.1"/>
    </source>
</evidence>
<protein>
    <submittedName>
        <fullName evidence="3">Uncharacterized protein</fullName>
    </submittedName>
</protein>
<feature type="transmembrane region" description="Helical" evidence="2">
    <location>
        <begin position="41"/>
        <end position="62"/>
    </location>
</feature>
<evidence type="ECO:0000313" key="4">
    <source>
        <dbReference type="Proteomes" id="UP000598297"/>
    </source>
</evidence>
<evidence type="ECO:0000256" key="1">
    <source>
        <dbReference type="SAM" id="MobiDB-lite"/>
    </source>
</evidence>
<keyword evidence="2" id="KW-0812">Transmembrane</keyword>
<keyword evidence="2" id="KW-1133">Transmembrane helix</keyword>
<dbReference type="EMBL" id="JAAAHS010000186">
    <property type="protein sequence ID" value="NBE54057.1"/>
    <property type="molecule type" value="Genomic_DNA"/>
</dbReference>
<dbReference type="Proteomes" id="UP000598297">
    <property type="component" value="Unassembled WGS sequence"/>
</dbReference>
<comment type="caution">
    <text evidence="3">The sequence shown here is derived from an EMBL/GenBank/DDBJ whole genome shotgun (WGS) entry which is preliminary data.</text>
</comment>
<keyword evidence="4" id="KW-1185">Reference proteome</keyword>
<accession>A0A964USQ2</accession>
<gene>
    <name evidence="3" type="ORF">GUY60_22075</name>
</gene>